<organism evidence="3 4">
    <name type="scientific">Mycolicibacterium goodii</name>
    <name type="common">Mycobacterium goodii</name>
    <dbReference type="NCBI Taxonomy" id="134601"/>
    <lineage>
        <taxon>Bacteria</taxon>
        <taxon>Bacillati</taxon>
        <taxon>Actinomycetota</taxon>
        <taxon>Actinomycetes</taxon>
        <taxon>Mycobacteriales</taxon>
        <taxon>Mycobacteriaceae</taxon>
        <taxon>Mycolicibacterium</taxon>
    </lineage>
</organism>
<protein>
    <submittedName>
        <fullName evidence="3">Protein kinase</fullName>
    </submittedName>
</protein>
<feature type="region of interest" description="Disordered" evidence="1">
    <location>
        <begin position="1"/>
        <end position="109"/>
    </location>
</feature>
<feature type="transmembrane region" description="Helical" evidence="2">
    <location>
        <begin position="113"/>
        <end position="131"/>
    </location>
</feature>
<gene>
    <name evidence="3" type="ORF">KL859_27130</name>
</gene>
<sequence length="295" mass="30936">MPARERSTSAKRRCISTASSAGADRSGASHPRNAKAGRCAVNTAPAHEDPTTAPLPALSQFFTWAPGEQPAPYDPPRTSTETPPQPKGPSSPPVIDVVPRPRAANQSGHRRRWLVAAGAVAAVAAAAVVFWPERSTTDQPALLDDQASPSPTVAVPAQLAPRLASLIPTGYPPGTCTPVPTDNHSAADCGPNIDAPNTSSRFTLYQDAHALAAALDEFISGTTVLVCPGNYQSPGPWRRSAAPDVPVGTLVCGTTSQGHPRIGWTIDSERLLASIESSEGGPTLPQLYDWWSRHS</sequence>
<feature type="compositionally biased region" description="Pro residues" evidence="1">
    <location>
        <begin position="83"/>
        <end position="92"/>
    </location>
</feature>
<reference evidence="3 4" key="1">
    <citation type="submission" date="2021-05" db="EMBL/GenBank/DDBJ databases">
        <title>Draft Genome Sequences of Clinical Respiratory Isolates of Mycobacterium goodii Recovered in Ireland.</title>
        <authorList>
            <person name="Flanagan P.R."/>
            <person name="Mok S."/>
            <person name="Roycroft E."/>
            <person name="Rogers T.R."/>
            <person name="Fitzgibbon M."/>
        </authorList>
    </citation>
    <scope>NUCLEOTIDE SEQUENCE [LARGE SCALE GENOMIC DNA]</scope>
    <source>
        <strain evidence="3 4">14IE55</strain>
    </source>
</reference>
<keyword evidence="2" id="KW-0472">Membrane</keyword>
<evidence type="ECO:0000256" key="1">
    <source>
        <dbReference type="SAM" id="MobiDB-lite"/>
    </source>
</evidence>
<proteinExistence type="predicted"/>
<feature type="compositionally biased region" description="Low complexity" evidence="1">
    <location>
        <begin position="16"/>
        <end position="29"/>
    </location>
</feature>
<name>A0ABS6HV21_MYCGD</name>
<comment type="caution">
    <text evidence="3">The sequence shown here is derived from an EMBL/GenBank/DDBJ whole genome shotgun (WGS) entry which is preliminary data.</text>
</comment>
<dbReference type="EMBL" id="JAHBOM010000026">
    <property type="protein sequence ID" value="MBU8826531.1"/>
    <property type="molecule type" value="Genomic_DNA"/>
</dbReference>
<keyword evidence="4" id="KW-1185">Reference proteome</keyword>
<keyword evidence="3" id="KW-0808">Transferase</keyword>
<dbReference type="Proteomes" id="UP000696413">
    <property type="component" value="Unassembled WGS sequence"/>
</dbReference>
<keyword evidence="2" id="KW-1133">Transmembrane helix</keyword>
<evidence type="ECO:0000313" key="4">
    <source>
        <dbReference type="Proteomes" id="UP000696413"/>
    </source>
</evidence>
<dbReference type="GO" id="GO:0016301">
    <property type="term" value="F:kinase activity"/>
    <property type="evidence" value="ECO:0007669"/>
    <property type="project" value="UniProtKB-KW"/>
</dbReference>
<evidence type="ECO:0000256" key="2">
    <source>
        <dbReference type="SAM" id="Phobius"/>
    </source>
</evidence>
<evidence type="ECO:0000313" key="3">
    <source>
        <dbReference type="EMBL" id="MBU8826531.1"/>
    </source>
</evidence>
<keyword evidence="3" id="KW-0418">Kinase</keyword>
<accession>A0ABS6HV21</accession>
<keyword evidence="2" id="KW-0812">Transmembrane</keyword>